<dbReference type="Gene3D" id="3.30.300.30">
    <property type="match status" value="5"/>
</dbReference>
<keyword evidence="3" id="KW-0597">Phosphoprotein</keyword>
<dbReference type="Pfam" id="PF08242">
    <property type="entry name" value="Methyltransf_12"/>
    <property type="match status" value="1"/>
</dbReference>
<dbReference type="InterPro" id="IPR020806">
    <property type="entry name" value="PKS_PP-bd"/>
</dbReference>
<keyword evidence="5" id="KW-0045">Antibiotic biosynthesis</keyword>
<evidence type="ECO:0000256" key="6">
    <source>
        <dbReference type="SAM" id="MobiDB-lite"/>
    </source>
</evidence>
<dbReference type="Gene3D" id="3.30.559.30">
    <property type="entry name" value="Nonribosomal peptide synthetase, condensation domain"/>
    <property type="match status" value="6"/>
</dbReference>
<accession>A0ABS5YKL4</accession>
<dbReference type="NCBIfam" id="TIGR01733">
    <property type="entry name" value="AA-adenyl-dom"/>
    <property type="match status" value="4"/>
</dbReference>
<dbReference type="InterPro" id="IPR009081">
    <property type="entry name" value="PP-bd_ACP"/>
</dbReference>
<feature type="domain" description="Carrier" evidence="7">
    <location>
        <begin position="859"/>
        <end position="933"/>
    </location>
</feature>
<keyword evidence="2" id="KW-0596">Phosphopantetheine</keyword>
<dbReference type="NCBIfam" id="NF003417">
    <property type="entry name" value="PRK04813.1"/>
    <property type="match status" value="5"/>
</dbReference>
<dbReference type="SUPFAM" id="SSF47336">
    <property type="entry name" value="ACP-like"/>
    <property type="match status" value="4"/>
</dbReference>
<sequence>MTLATWPELFSVQVAQRPEAVAVVYEDTALTYRELDERANRLAHALIERGAGPEQVVGLCLPRSADLIVAEVAVLKAGAAYLPIDPEYPAERIAYLLADAAPICVVSTTELAPVLNTEAVLLDELPLDQQPATAPAPALTPAHAAYVIYTSGSTGRPKGVVVTHSGVAKLLATATERLGVGPHSRVLQFASPSFDVAFFDLCNGLLTGGRLVVVPAERRVPGPPLADYAREHGVTFMILPPALLAAMPADCELPAGATLLAGTERVSAELVARWAQGRPMFNAYGPTEATVNSTLGRCDPATPPGTTVPIGVADPDTRCHVLDASLQPTPAGGVGELYLGGSGLARGYLGRTALTAERFVADPYGPAGGRLYRTGDLVRLREDGQLEFVGRADNQVKVRGYRIEPGEIETVIGQHPAVAQVAVVAREDRPGDVRLAAYVVPRLDGSAEQVGQWKELHELLYTAGRTEAYQENFTGWNSSYDGLPIPVEQMREWRNATVDAILALRPRRVLEIGVGSGLLLSRIAPHVEAYTGTDLSEEAIHTLRQHFPDVELSARPADDMSGLPVGVFDTIVINSVAQYFPSAGYLTDVLTKAVGLLAPGGSVFVGDVRHLRMLPALRAGIEAVRHPGAVSLDAVRRAVLWEGELLVDPDLFATLPGVTGTEIRVKRGRFHNELTRYRYDVVLRTVASPDVQPADEIAWHELDLTGSRSVRVTGIPNARLIDDVAALEALDPSAPAGSAPVDPEDLHRLAAEHGWQVDVTFTPGARDGRLDAVFTPPGVVAPPAYRPIGTGTYANRPAPFRDANALMTVLRAHARSWLPDYMVPSSFVPLDRIPMTTAGKVDRAALPAPDFAALTTGGAARDAREEVLCALYAEVLGLPEVGVDDDFFALGGDSIVSIQLVIRARQAGLVVTPRQVFQHRTVAALAPVLTATAADVVDDPDAGVGEMPLLPIMQWLDECGGDFRAFNQWMLVRLPSGVDRNSLVRTLQAVADRHDALRSRLDRGRLVIAARGTVDVEQWLHRIDASSFQEDQIRELADEAAHQAGRRLDPVAGAMVQAVWLDAGPGRPGHLVVAVHHIVVDGVSWRILLPDLAEAASGAALAPIGTPLKGWAALTAAEAQRPGRIAELPHWTAQLTGPDPAYGIRPLDMVGDLGSVRRHTVRLPADRTTALLTSVPAAFQAGVNDVLLTALALAVTDWRHRRGDETPPVLLALEGHGREEQIDPDVRLSRTIGWFTSVFPVRLDLGTLDVHEALAAGPAAGAALKRIKEQLNAVPDHGLGYGLLRYLNPETAAVLSAMPVPQMSFNYLGRFAVGTGGDAPWTPVPGAGVLAGGYDAEMPVAPYTLEVNAFTEDYPDGPRLGVTWAYPADLIDDADVASLAAGWFAALGALVEHTAQPGSGGCTPSDFPLVPLTQEDVDSLAGASDVLPLTDLQQGFYFHAQDGDDRYVVQQLVVLEGPLDPPALRRSLQGVLDRHAPLRAGFRELADGRVVQVIVDGVEVPWRFAADAATLPDLLAEERAAGFDLASPPLLRCLVVRHADDRHTLVLTHHHIVTDGWSVAVFLRDLMAGYATHGEPPRLASVTPYRRYLEWLSGRDRVAASDAWRAALAGYDEPTLLGLSSSVAEPVRQVAIELPDDVATGLPQRVRAHGLTLGATLHGAWGLLLGRLTGRRDVTFGSTVSGRQAEVAGIESMIGLFINTVPVRVRWNAGEPLVSLLTRVADEQAALLDHQHLGLAAIQRLAGVGELFDSLVVLENYPDHDGLQDPAGELRVSDVSFREATHYAVSLLVAPGPRLGLTLEYDPARMSPATVERIRTGLPRVLAAVLHAPSDPVGRIALHSGTGPRFDQSSFALDGPRFDQPETTLPAAIAAQASRTPSAVAVLAGDRSLTYRELDDRADELAARLIARGAGPEQVVAVAVPSRVELVVALLGVLKSGAAYLPLDPAQPFDRRTALLAGSGARIVVTTADQIAPYDLPTVLVADRPVPSSVAPAAVSPDNAAYLIYTSGSTGKPKGVVVSHRAIVNQLEWSRRQFPLGENDRMLQLAPIGFDTSVWELFWPLYSGAAVVLPPAGAAQDPAELAALIARHRVTALTLVPSLAAAFLLSDQVREDTTWASSLRWVSSGGEALTGDLARRWHELTGARLDNFYGPTETAVQVTWWPNDGTHGPAVPIGGPVGNTHLYVLDDYLQPVPPDVPGELYVAGAQLARGYLGRTAETAHRFVADPFGAPGTRMYRTGDLVLRHADGTLTYAGRADDEIKVRGARIDPAEIEAWLSARPGVAQAVVATSPTSTGSVRLIGAVVPTPGTARPSGPALLAAAAAELPAPLVPSTVVVLDALPLTPNGKIDRAAIAAAASPAAPTSPASSSSSPASAQASAGNERDVAGSRPASARAWVQASAGDERGSAGGQSVSAGGVSAGNLPVAPVDQPGDDRVRALTEVFAAVLHVSDVGADADFFALGGDSIVSIAVSSQARRRGLPIAPRDVLTLRTPRALAANLPADAGTTAPAGATAPAGSTEPAGSTVPAGATDVAAEPAVESDGVGDVPLLPIVNWLRDTGAPIDRFTLPVLLTVPAHADVAGVLQAVLDRHNGLRLRLRRIAGVLWSLETTPPGSINATDLIHRVDVAGMAVEADRPDLWAGPVAEAIAAETSAAVDRLDPDSGRMLQAVWFDAGDRQGRLLLMAHHLLVDGVSWRILLDDLAVAAAGNPLPDAGTSLRRYAQAQQTQAQAPHRLNELEHWIQVLAPGAELRPGGALPAGGTAKRITTRLTVEESRALLTRVPAELRAEITDVLLAALHRGVDDWRGGPGDLLVEIERHGREDIEPGLDLARTVGWLTAVQPVRLSGAGAEDLAALVAATGERLRAAPDGGLGYGMLRHLNAQTAPILARMAAPQVLFNYYGRFPQGTGEPWTPAAEEIPTEVNGGLALAHRLQVDVVAAETGHGPELVATWTWDDGALTEDDVAAVADGWAGALRELSAKKTLLALAQSDLDRVREISEKPVGDVWPLSPLQEGLYFHASYDAGALDVYTGQDAFDLGYRVDVERLRRAGAALLARNDGMRAGFASDGLSRPVQFVPDGLELPVDVVDLSGESDPTAAVAEAMRRDRERQFDLADPPLCRLTLIRLPGGHDRLVVSHHLILWDGWSEELFVEQLFTLYERDGDATGLPPAGSYRDHLAWLGEQDTAAAVEHWRDALSGLTEPTMVGPADRSLVPALPERQAIELPAAISKRLRDAAREHGLTLNTLFSAAWGLVLGGFAGRGDVVFGMTVAGRHGDVPLVDSIVGLFLNTVPVRVTADPRESTKNLLRRLQEQRLTLMNYDHVGLADIQRAAGHPQLFDTLYVMQNFVDEGDSADLQQRHGIEAVDSVDATHYPLTLVITPGTRFKLALDHRPEVVDGPAAEKLLERLAGVLSRIVDAPERPVGALDLLTADDRRTLDDDWDRTRNPVGTDTVADLLHDQAARTPDAVALVAGEQRLTYAQLDRRVDDIARLLVARGAGPETVVALALPRTLDMVAALFAVLRTGAAYLPLELDLPAERLGLMLADTEPLCVLTYTSVRSLLPATSVPVVELDTPLEILDVPLPDHRGDRDRLEHPAYIIYTSGSTGRPKGVVTPYRGLTNMLLNHREAIFAPVVEAAGRRLRIAHTVSFAFDMSWEELLWLVEGHEVHVCDEQLRRDAAGLVAYCDEHAIDVVNVTPTYAHHLIEQGLLNRRPPLVLLGGEAVPDAVWNRLRDTDGVVGYNLYGPTEYTINTLGGGTDDSATPTVGRAIWNTRAYILDAFLRPAAPGAPGELYIGGIGLARGYHRQLGLTAERFVADPYGGPGERMYRTGDLVRRRPDGNLDFLGRTDDQVKIRGYRVELGEVESAIAAHPLVTHAAVVVDSGKRLAGYLVRGPQWDPADDDTTLRQVRASLKERLPDYMVPAALVAMDRLPLTVNGKLDIRALPAATVQTSAATRPPSTPAETALCEIYAELLDVPEVGADDSFFDLGGHSLLAIRLVSRARTALGAELSIRDLFEAPTVAELAARVGGRGVATRPELRPVARPEKPELSFAQRRLWFLEQMQGPSAAYNFPLTLRLRGPLDIAKLHDALHAVAGRHEVLRTLIGSENGEPYQRILPYDEGRPTLEVVDDADVAEVAARPFDLTTDLPLRATLIRRGSDDHVLVLLLHHIVTDEWSDGPFLADLSAAYAGREQTENQVQYADYAHWQRELLKKVEPEQLTFWRTTLDGAPEEIPLPLDRPRAAEPSAHGDEVTVDLPAETVRGLRRLATAAGASPFMVAHALTAALLHRIGAGDDLPLGAPIAGRTEEALHDLVGFFVNTLVLRTDLTGDPSFAGLLERVRDADLAAFSHQDVPFEAVVEAVNPPRSASRHPLFQVMVVHRNHVADAFTLDGIEVSDEPLSTGTARFDLVVELAEHGGDDVTAKLTYRTELFDRATVELLARRLVALATAAVSTPDAPVSELGVLVDDERERVLTGFNDTARTVEELSLSAAFAARAAETPDALAVVDGDRTLTYAELADRAHRLAGALHERGVRAESVVGVATPRSLETIVAAMGVLELGAAFLPLDLQHPADRLAFMLTDSGTRHVLTTDAVACTLPEVDGVEPIAVDAPHPAAGELPPPPDGIGHAAYVIYTSGSTGRPKGVTVTHEGIGSLVATAQDPMGVTAASGILQFASIGFDVFAFELSMALATGARLVIAPDDARTPGPALTQLLSAYGVTHAILPPSLVAALPPGAELPAGLTVLVGTEQVPPEVISRWATTLRLFVAYGLTEATVNSTLWRAEPGWTGAVPIGVPDPNTLAYILDRRLRPVPPGAVGELYIAGRGLARGYLGRPGLTSERFVADPYGPAGARMYRTGDRARWRADGLIDFLGRVDDQVKIRGHRIEPAEVEAALSAHPDVSAAVVVVDGTGDSTRLVGYVVAAAGRVDPVAVRDALAARLPSYLVPALIVAVDGELPRTPNGKVDRRALPAPDWSALVGDAAPMTGTQERLAALFADILGLPRVGVDDNFFALGGHSMSCMRLIGGVRSAFGADLRVRDVFDSPTVAGLSRLVERPASTRPVLTARASDEPADERAAPVQRHLWQAHQAAAPYGGWDLAFAFRGTGLDVDAFAAALDDVVERHAPLRTGFRWADGSLRRISVARPTLELASGELEELARETVDLTGRAPFRARLLTVEGEPAVLLTMHHLGVDEWSVVPLIRDLVSAYESRRHHRNPEWTPLPVDYADYTSWQYRLDPPAGPWRSALEGMPARVELPGARPPGTVTGRGGLVPIVLDVDTHRAVDDLARRTGTSMFMVFHAAVAALLTGSGAGTDLPIGALVAGRAEPALADLVGCFLNTVVLRTATDGDPTFAELLARVRETDLAALDRPEVPFDLLGLAPPQVMIVHHEEARLAEAGGDGVRFESLTTGAVRAELALSFYEPAGDRPVHCDLEYAADRFDHATMAGFGALFQRFLTLALADPGRSLTDLFHEAERTD</sequence>
<feature type="domain" description="Carrier" evidence="7">
    <location>
        <begin position="4985"/>
        <end position="5060"/>
    </location>
</feature>
<dbReference type="Gene3D" id="2.30.38.10">
    <property type="entry name" value="Luciferase, Domain 3"/>
    <property type="match status" value="3"/>
</dbReference>
<dbReference type="EMBL" id="JAHKKG010000003">
    <property type="protein sequence ID" value="MBU2663591.1"/>
    <property type="molecule type" value="Genomic_DNA"/>
</dbReference>
<dbReference type="InterPro" id="IPR010060">
    <property type="entry name" value="NRPS_synth"/>
</dbReference>
<dbReference type="InterPro" id="IPR036736">
    <property type="entry name" value="ACP-like_sf"/>
</dbReference>
<dbReference type="SMART" id="SM00823">
    <property type="entry name" value="PKS_PP"/>
    <property type="match status" value="4"/>
</dbReference>
<dbReference type="NCBIfam" id="TIGR01720">
    <property type="entry name" value="NRPS-para261"/>
    <property type="match status" value="1"/>
</dbReference>
<dbReference type="PANTHER" id="PTHR45527">
    <property type="entry name" value="NONRIBOSOMAL PEPTIDE SYNTHETASE"/>
    <property type="match status" value="1"/>
</dbReference>
<dbReference type="Gene3D" id="3.30.559.10">
    <property type="entry name" value="Chloramphenicol acetyltransferase-like domain"/>
    <property type="match status" value="6"/>
</dbReference>
<dbReference type="InterPro" id="IPR045851">
    <property type="entry name" value="AMP-bd_C_sf"/>
</dbReference>
<gene>
    <name evidence="8" type="ORF">KOI35_08740</name>
</gene>
<dbReference type="InterPro" id="IPR025110">
    <property type="entry name" value="AMP-bd_C"/>
</dbReference>
<comment type="caution">
    <text evidence="8">The sequence shown here is derived from an EMBL/GenBank/DDBJ whole genome shotgun (WGS) entry which is preliminary data.</text>
</comment>
<dbReference type="InterPro" id="IPR006162">
    <property type="entry name" value="Ppantetheine_attach_site"/>
</dbReference>
<dbReference type="PANTHER" id="PTHR45527:SF1">
    <property type="entry name" value="FATTY ACID SYNTHASE"/>
    <property type="match status" value="1"/>
</dbReference>
<dbReference type="PROSITE" id="PS00012">
    <property type="entry name" value="PHOSPHOPANTETHEINE"/>
    <property type="match status" value="3"/>
</dbReference>
<dbReference type="Pfam" id="PF00550">
    <property type="entry name" value="PP-binding"/>
    <property type="match status" value="4"/>
</dbReference>
<proteinExistence type="predicted"/>
<dbReference type="Pfam" id="PF00501">
    <property type="entry name" value="AMP-binding"/>
    <property type="match status" value="4"/>
</dbReference>
<keyword evidence="9" id="KW-1185">Reference proteome</keyword>
<evidence type="ECO:0000313" key="9">
    <source>
        <dbReference type="Proteomes" id="UP001519654"/>
    </source>
</evidence>
<dbReference type="CDD" id="cd05930">
    <property type="entry name" value="A_NRPS"/>
    <property type="match status" value="1"/>
</dbReference>
<dbReference type="PROSITE" id="PS00455">
    <property type="entry name" value="AMP_BINDING"/>
    <property type="match status" value="4"/>
</dbReference>
<dbReference type="InterPro" id="IPR042099">
    <property type="entry name" value="ANL_N_sf"/>
</dbReference>
<dbReference type="CDD" id="cd19540">
    <property type="entry name" value="LCL_NRPS-like"/>
    <property type="match status" value="1"/>
</dbReference>
<dbReference type="Pfam" id="PF00668">
    <property type="entry name" value="Condensation"/>
    <property type="match status" value="6"/>
</dbReference>
<organism evidence="8 9">
    <name type="scientific">Paractinoplanes bogorensis</name>
    <dbReference type="NCBI Taxonomy" id="1610840"/>
    <lineage>
        <taxon>Bacteria</taxon>
        <taxon>Bacillati</taxon>
        <taxon>Actinomycetota</taxon>
        <taxon>Actinomycetes</taxon>
        <taxon>Micromonosporales</taxon>
        <taxon>Micromonosporaceae</taxon>
        <taxon>Paractinoplanes</taxon>
    </lineage>
</organism>
<feature type="compositionally biased region" description="Low complexity" evidence="6">
    <location>
        <begin position="2500"/>
        <end position="2522"/>
    </location>
</feature>
<dbReference type="InterPro" id="IPR010071">
    <property type="entry name" value="AA_adenyl_dom"/>
</dbReference>
<dbReference type="Gene3D" id="3.40.50.150">
    <property type="entry name" value="Vaccinia Virus protein VP39"/>
    <property type="match status" value="1"/>
</dbReference>
<evidence type="ECO:0000256" key="4">
    <source>
        <dbReference type="ARBA" id="ARBA00022737"/>
    </source>
</evidence>
<dbReference type="RefSeq" id="WP_215785581.1">
    <property type="nucleotide sequence ID" value="NZ_JAHKKG010000003.1"/>
</dbReference>
<feature type="domain" description="Carrier" evidence="7">
    <location>
        <begin position="3958"/>
        <end position="4033"/>
    </location>
</feature>
<keyword evidence="4" id="KW-0677">Repeat</keyword>
<dbReference type="PROSITE" id="PS50075">
    <property type="entry name" value="CARRIER"/>
    <property type="match status" value="4"/>
</dbReference>
<evidence type="ECO:0000256" key="1">
    <source>
        <dbReference type="ARBA" id="ARBA00001957"/>
    </source>
</evidence>
<dbReference type="Gene3D" id="1.10.1200.10">
    <property type="entry name" value="ACP-like"/>
    <property type="match status" value="4"/>
</dbReference>
<dbReference type="Proteomes" id="UP001519654">
    <property type="component" value="Unassembled WGS sequence"/>
</dbReference>
<feature type="domain" description="Carrier" evidence="7">
    <location>
        <begin position="2429"/>
        <end position="2503"/>
    </location>
</feature>
<feature type="region of interest" description="Disordered" evidence="6">
    <location>
        <begin position="2359"/>
        <end position="2428"/>
    </location>
</feature>
<evidence type="ECO:0000256" key="5">
    <source>
        <dbReference type="ARBA" id="ARBA00023194"/>
    </source>
</evidence>
<feature type="compositionally biased region" description="Low complexity" evidence="6">
    <location>
        <begin position="2409"/>
        <end position="2420"/>
    </location>
</feature>
<dbReference type="InterPro" id="IPR013217">
    <property type="entry name" value="Methyltransf_12"/>
</dbReference>
<comment type="cofactor">
    <cofactor evidence="1">
        <name>pantetheine 4'-phosphate</name>
        <dbReference type="ChEBI" id="CHEBI:47942"/>
    </cofactor>
</comment>
<dbReference type="InterPro" id="IPR029063">
    <property type="entry name" value="SAM-dependent_MTases_sf"/>
</dbReference>
<dbReference type="InterPro" id="IPR020845">
    <property type="entry name" value="AMP-binding_CS"/>
</dbReference>
<name>A0ABS5YKL4_9ACTN</name>
<protein>
    <submittedName>
        <fullName evidence="8">Amino acid adenylation domain-containing protein</fullName>
    </submittedName>
</protein>
<evidence type="ECO:0000313" key="8">
    <source>
        <dbReference type="EMBL" id="MBU2663591.1"/>
    </source>
</evidence>
<dbReference type="SUPFAM" id="SSF52777">
    <property type="entry name" value="CoA-dependent acyltransferases"/>
    <property type="match status" value="12"/>
</dbReference>
<dbReference type="Pfam" id="PF13193">
    <property type="entry name" value="AMP-binding_C"/>
    <property type="match status" value="4"/>
</dbReference>
<feature type="region of interest" description="Disordered" evidence="6">
    <location>
        <begin position="2500"/>
        <end position="2527"/>
    </location>
</feature>
<dbReference type="Gene3D" id="3.40.50.12780">
    <property type="entry name" value="N-terminal domain of ligase-like"/>
    <property type="match status" value="1"/>
</dbReference>
<feature type="compositionally biased region" description="Low complexity" evidence="6">
    <location>
        <begin position="2359"/>
        <end position="2378"/>
    </location>
</feature>
<dbReference type="InterPro" id="IPR023213">
    <property type="entry name" value="CAT-like_dom_sf"/>
</dbReference>
<evidence type="ECO:0000256" key="3">
    <source>
        <dbReference type="ARBA" id="ARBA00022553"/>
    </source>
</evidence>
<dbReference type="SUPFAM" id="SSF53335">
    <property type="entry name" value="S-adenosyl-L-methionine-dependent methyltransferases"/>
    <property type="match status" value="1"/>
</dbReference>
<reference evidence="8 9" key="1">
    <citation type="submission" date="2021-06" db="EMBL/GenBank/DDBJ databases">
        <title>Actinoplanes lichenicola sp. nov., and Actinoplanes ovalisporus sp. nov., isolated from lichen in Thailand.</title>
        <authorList>
            <person name="Saeng-In P."/>
            <person name="Kanchanasin P."/>
            <person name="Yuki M."/>
            <person name="Kudo T."/>
            <person name="Ohkuma M."/>
            <person name="Phongsopitanun W."/>
            <person name="Tanasupawat S."/>
        </authorList>
    </citation>
    <scope>NUCLEOTIDE SEQUENCE [LARGE SCALE GENOMIC DNA]</scope>
    <source>
        <strain evidence="8 9">NBRC 110975</strain>
    </source>
</reference>
<dbReference type="SUPFAM" id="SSF56801">
    <property type="entry name" value="Acetyl-CoA synthetase-like"/>
    <property type="match status" value="4"/>
</dbReference>
<evidence type="ECO:0000259" key="7">
    <source>
        <dbReference type="PROSITE" id="PS50075"/>
    </source>
</evidence>
<dbReference type="Gene3D" id="3.40.50.980">
    <property type="match status" value="6"/>
</dbReference>
<dbReference type="CDD" id="cd02440">
    <property type="entry name" value="AdoMet_MTases"/>
    <property type="match status" value="1"/>
</dbReference>
<dbReference type="InterPro" id="IPR000873">
    <property type="entry name" value="AMP-dep_synth/lig_dom"/>
</dbReference>
<dbReference type="CDD" id="cd19543">
    <property type="entry name" value="DCL_NRPS"/>
    <property type="match status" value="2"/>
</dbReference>
<evidence type="ECO:0000256" key="2">
    <source>
        <dbReference type="ARBA" id="ARBA00022450"/>
    </source>
</evidence>
<dbReference type="InterPro" id="IPR001242">
    <property type="entry name" value="Condensation_dom"/>
</dbReference>